<dbReference type="OrthoDB" id="8196513at2759"/>
<organism evidence="1 2">
    <name type="scientific">Eumeta variegata</name>
    <name type="common">Bagworm moth</name>
    <name type="synonym">Eumeta japonica</name>
    <dbReference type="NCBI Taxonomy" id="151549"/>
    <lineage>
        <taxon>Eukaryota</taxon>
        <taxon>Metazoa</taxon>
        <taxon>Ecdysozoa</taxon>
        <taxon>Arthropoda</taxon>
        <taxon>Hexapoda</taxon>
        <taxon>Insecta</taxon>
        <taxon>Pterygota</taxon>
        <taxon>Neoptera</taxon>
        <taxon>Endopterygota</taxon>
        <taxon>Lepidoptera</taxon>
        <taxon>Glossata</taxon>
        <taxon>Ditrysia</taxon>
        <taxon>Tineoidea</taxon>
        <taxon>Psychidae</taxon>
        <taxon>Oiketicinae</taxon>
        <taxon>Eumeta</taxon>
    </lineage>
</organism>
<proteinExistence type="predicted"/>
<dbReference type="AlphaFoldDB" id="A0A4C1UMS6"/>
<protein>
    <submittedName>
        <fullName evidence="1">Uncharacterized protein</fullName>
    </submittedName>
</protein>
<accession>A0A4C1UMS6</accession>
<dbReference type="EMBL" id="BGZK01000191">
    <property type="protein sequence ID" value="GBP27296.1"/>
    <property type="molecule type" value="Genomic_DNA"/>
</dbReference>
<evidence type="ECO:0000313" key="1">
    <source>
        <dbReference type="EMBL" id="GBP27296.1"/>
    </source>
</evidence>
<comment type="caution">
    <text evidence="1">The sequence shown here is derived from an EMBL/GenBank/DDBJ whole genome shotgun (WGS) entry which is preliminary data.</text>
</comment>
<evidence type="ECO:0000313" key="2">
    <source>
        <dbReference type="Proteomes" id="UP000299102"/>
    </source>
</evidence>
<keyword evidence="2" id="KW-1185">Reference proteome</keyword>
<gene>
    <name evidence="1" type="ORF">EVAR_77310_1</name>
</gene>
<name>A0A4C1UMS6_EUMVA</name>
<reference evidence="1 2" key="1">
    <citation type="journal article" date="2019" name="Commun. Biol.">
        <title>The bagworm genome reveals a unique fibroin gene that provides high tensile strength.</title>
        <authorList>
            <person name="Kono N."/>
            <person name="Nakamura H."/>
            <person name="Ohtoshi R."/>
            <person name="Tomita M."/>
            <person name="Numata K."/>
            <person name="Arakawa K."/>
        </authorList>
    </citation>
    <scope>NUCLEOTIDE SEQUENCE [LARGE SCALE GENOMIC DNA]</scope>
</reference>
<sequence length="684" mass="78804">MPSKIKVHAGLQPILRGPGKSLHISPEDMLKGNVVLTPVKPEDVSSLGCSGIQMIQNKFLKSHQKTLETKKQAALDESDKKWLEIVKTICADNFKECSEKAKINNSIRLREAIRQFEVLYISSINKLEETLNAAPAEKIELLKEQIYNDKVSEYEKLVKQQATALYDKYETKLKEQKTLSRKYFIEGVENKRTEIATRIHDINLEKHRTVDKLRKLIEYQNLACQVYVMLKERKYSKAESGEMRYVHGKVTAKLTKELHQKELKIKIAHEQKRQREEYICPWKEKVRHVVKKFQEFVAYSLHNLPEYGEFFINAEKLMLLHMNSAIEDPNTESIFEEDVEEESTTSAPAPEPFVVFGDLKTDIFKKEIQKKLCPDRCFCPLLPVLMINKRCIYAGCDNFQVFRDKIKAFIDGKRGDDNDFANEKITVDAERQPSKDVYKSTVESSMTRLLKKEQQSDKPICCKCLCRLDVCFCSPPHLSDISLPLYRQDPPPSLVRIPSGNKITTEEARTHHRREPTLEKFVKSVVPNKCDCANRLRKGLKEHMPPYMIKTSKYQSLAIPSYEPCSIATLKDIVEKLRGTPPKTSKLTPTDIKIEAATQCQNRISCRLCSNAKTTGLREELRAFDDLPQFKLVGEHSPTKGSDYLFEKKDTFAMKRVRSLRQLLISYPSLKSLLDVHDNKVNPK</sequence>
<dbReference type="Proteomes" id="UP000299102">
    <property type="component" value="Unassembled WGS sequence"/>
</dbReference>